<accession>A0RYG0</accession>
<comment type="function">
    <text evidence="8">Part of ribonuclease P, a protein complex that generates mature tRNA molecules by cleaving their 5'-ends.</text>
</comment>
<comment type="subcellular location">
    <subcellularLocation>
        <location evidence="8">Cytoplasm</location>
    </subcellularLocation>
</comment>
<keyword evidence="4 8" id="KW-0479">Metal-binding</keyword>
<keyword evidence="5 8" id="KW-0255">Endonuclease</keyword>
<organism evidence="10 11">
    <name type="scientific">Cenarchaeum symbiosum (strain A)</name>
    <dbReference type="NCBI Taxonomy" id="414004"/>
    <lineage>
        <taxon>Archaea</taxon>
        <taxon>Nitrososphaerota</taxon>
        <taxon>Candidatus Cenarchaeales</taxon>
        <taxon>Candidatus Cenarchaeaceae</taxon>
        <taxon>Candidatus Cenarchaeum</taxon>
    </lineage>
</organism>
<protein>
    <recommendedName>
        <fullName evidence="8">Ribonuclease P protein component 4</fullName>
        <shortName evidence="8">RNase P component 4</shortName>
        <ecNumber evidence="8">3.1.26.5</ecNumber>
    </recommendedName>
    <alternativeName>
        <fullName evidence="8">Rpp21</fullName>
    </alternativeName>
</protein>
<evidence type="ECO:0000256" key="5">
    <source>
        <dbReference type="ARBA" id="ARBA00022759"/>
    </source>
</evidence>
<evidence type="ECO:0000313" key="10">
    <source>
        <dbReference type="EMBL" id="ABK78377.1"/>
    </source>
</evidence>
<feature type="compositionally biased region" description="Basic and acidic residues" evidence="9">
    <location>
        <begin position="113"/>
        <end position="124"/>
    </location>
</feature>
<keyword evidence="11" id="KW-1185">Reference proteome</keyword>
<dbReference type="HAMAP" id="MF_00757">
    <property type="entry name" value="RNase_P_4"/>
    <property type="match status" value="1"/>
</dbReference>
<dbReference type="GO" id="GO:0030677">
    <property type="term" value="C:ribonuclease P complex"/>
    <property type="evidence" value="ECO:0007669"/>
    <property type="project" value="UniProtKB-UniRule"/>
</dbReference>
<dbReference type="STRING" id="414004.CENSYa_1766"/>
<evidence type="ECO:0000256" key="3">
    <source>
        <dbReference type="ARBA" id="ARBA00022722"/>
    </source>
</evidence>
<comment type="cofactor">
    <cofactor evidence="8">
        <name>Zn(2+)</name>
        <dbReference type="ChEBI" id="CHEBI:29105"/>
    </cofactor>
    <text evidence="8">Binds 1 zinc ion per subunit.</text>
</comment>
<dbReference type="Gene3D" id="6.20.50.20">
    <property type="match status" value="1"/>
</dbReference>
<dbReference type="GO" id="GO:0008270">
    <property type="term" value="F:zinc ion binding"/>
    <property type="evidence" value="ECO:0007669"/>
    <property type="project" value="UniProtKB-UniRule"/>
</dbReference>
<dbReference type="GO" id="GO:0004526">
    <property type="term" value="F:ribonuclease P activity"/>
    <property type="evidence" value="ECO:0007669"/>
    <property type="project" value="UniProtKB-UniRule"/>
</dbReference>
<dbReference type="Pfam" id="PF04032">
    <property type="entry name" value="Rpr2"/>
    <property type="match status" value="1"/>
</dbReference>
<feature type="binding site" evidence="8">
    <location>
        <position position="61"/>
    </location>
    <ligand>
        <name>Zn(2+)</name>
        <dbReference type="ChEBI" id="CHEBI:29105"/>
    </ligand>
</feature>
<dbReference type="Proteomes" id="UP000000758">
    <property type="component" value="Chromosome"/>
</dbReference>
<keyword evidence="2 8" id="KW-0819">tRNA processing</keyword>
<comment type="subunit">
    <text evidence="8">Consists of a catalytic RNA component and at least 4-5 protein subunits.</text>
</comment>
<feature type="binding site" evidence="8">
    <location>
        <position position="58"/>
    </location>
    <ligand>
        <name>Zn(2+)</name>
        <dbReference type="ChEBI" id="CHEBI:29105"/>
    </ligand>
</feature>
<dbReference type="HOGENOM" id="CLU_079140_3_2_2"/>
<feature type="binding site" evidence="8">
    <location>
        <position position="89"/>
    </location>
    <ligand>
        <name>Zn(2+)</name>
        <dbReference type="ChEBI" id="CHEBI:29105"/>
    </ligand>
</feature>
<dbReference type="GO" id="GO:0001682">
    <property type="term" value="P:tRNA 5'-leader removal"/>
    <property type="evidence" value="ECO:0007669"/>
    <property type="project" value="UniProtKB-UniRule"/>
</dbReference>
<reference evidence="10 11" key="1">
    <citation type="journal article" date="2006" name="Proc. Natl. Acad. Sci. U.S.A.">
        <title>Genomic analysis of the uncultivated marine crenarchaeote Cenarchaeum symbiosum.</title>
        <authorList>
            <person name="Hallam S.J."/>
            <person name="Konstantinidis K.T."/>
            <person name="Putnam N."/>
            <person name="Schleper C."/>
            <person name="Watanabe Y."/>
            <person name="Sugahara J."/>
            <person name="Preston C."/>
            <person name="de la Torre J."/>
            <person name="Richardson P.M."/>
            <person name="DeLong E.F."/>
        </authorList>
    </citation>
    <scope>NUCLEOTIDE SEQUENCE [LARGE SCALE GENOMIC DNA]</scope>
    <source>
        <strain evidence="11">A</strain>
    </source>
</reference>
<dbReference type="PANTHER" id="PTHR14742:SF0">
    <property type="entry name" value="RIBONUCLEASE P PROTEIN SUBUNIT P21"/>
    <property type="match status" value="1"/>
</dbReference>
<evidence type="ECO:0000256" key="2">
    <source>
        <dbReference type="ARBA" id="ARBA00022694"/>
    </source>
</evidence>
<proteinExistence type="inferred from homology"/>
<comment type="similarity">
    <text evidence="8">Belongs to the eukaryotic/archaeal RNase P protein component 4 family.</text>
</comment>
<evidence type="ECO:0000256" key="6">
    <source>
        <dbReference type="ARBA" id="ARBA00022801"/>
    </source>
</evidence>
<dbReference type="KEGG" id="csy:CENSYa_1766"/>
<sequence length="124" mass="14084">MKPALRMIAVERMQILVHSAAMLARTDPALSRRHAQMARRISTRHRVRMPYELRMAYCRKCKSFIAPGVHSRIRVGGPERSVRVRCGFCGHTNRKMLPRAGIPGREGSMVYKTSRDARSHGKSA</sequence>
<evidence type="ECO:0000313" key="11">
    <source>
        <dbReference type="Proteomes" id="UP000000758"/>
    </source>
</evidence>
<feature type="region of interest" description="Disordered" evidence="9">
    <location>
        <begin position="99"/>
        <end position="124"/>
    </location>
</feature>
<dbReference type="PANTHER" id="PTHR14742">
    <property type="entry name" value="RIBONUCLEASE P SUBUNIT P21"/>
    <property type="match status" value="1"/>
</dbReference>
<evidence type="ECO:0000256" key="9">
    <source>
        <dbReference type="SAM" id="MobiDB-lite"/>
    </source>
</evidence>
<evidence type="ECO:0000256" key="4">
    <source>
        <dbReference type="ARBA" id="ARBA00022723"/>
    </source>
</evidence>
<gene>
    <name evidence="8" type="primary">rnp4</name>
    <name evidence="10" type="ordered locus">CENSYa_1766</name>
</gene>
<evidence type="ECO:0000256" key="1">
    <source>
        <dbReference type="ARBA" id="ARBA00022490"/>
    </source>
</evidence>
<dbReference type="InterPro" id="IPR007175">
    <property type="entry name" value="Rpr2/Snm1/Rpp21"/>
</dbReference>
<dbReference type="AlphaFoldDB" id="A0RYG0"/>
<dbReference type="EnsemblBacteria" id="ABK78377">
    <property type="protein sequence ID" value="ABK78377"/>
    <property type="gene ID" value="CENSYa_1766"/>
</dbReference>
<comment type="catalytic activity">
    <reaction evidence="8">
        <text>Endonucleolytic cleavage of RNA, removing 5'-extranucleotides from tRNA precursor.</text>
        <dbReference type="EC" id="3.1.26.5"/>
    </reaction>
</comment>
<keyword evidence="1 8" id="KW-0963">Cytoplasm</keyword>
<dbReference type="Gene3D" id="1.20.5.420">
    <property type="entry name" value="Immunoglobulin FC, subunit C"/>
    <property type="match status" value="1"/>
</dbReference>
<keyword evidence="6 8" id="KW-0378">Hydrolase</keyword>
<dbReference type="EMBL" id="DP000238">
    <property type="protein sequence ID" value="ABK78377.1"/>
    <property type="molecule type" value="Genomic_DNA"/>
</dbReference>
<keyword evidence="7 8" id="KW-0862">Zinc</keyword>
<dbReference type="EC" id="3.1.26.5" evidence="8"/>
<name>A0RYG0_CENSY</name>
<feature type="binding site" evidence="8">
    <location>
        <position position="86"/>
    </location>
    <ligand>
        <name>Zn(2+)</name>
        <dbReference type="ChEBI" id="CHEBI:29105"/>
    </ligand>
</feature>
<dbReference type="InterPro" id="IPR016432">
    <property type="entry name" value="RNP4"/>
</dbReference>
<evidence type="ECO:0000256" key="7">
    <source>
        <dbReference type="ARBA" id="ARBA00022833"/>
    </source>
</evidence>
<dbReference type="GO" id="GO:0005737">
    <property type="term" value="C:cytoplasm"/>
    <property type="evidence" value="ECO:0007669"/>
    <property type="project" value="UniProtKB-SubCell"/>
</dbReference>
<keyword evidence="3 8" id="KW-0540">Nuclease</keyword>
<evidence type="ECO:0000256" key="8">
    <source>
        <dbReference type="HAMAP-Rule" id="MF_00757"/>
    </source>
</evidence>